<dbReference type="InterPro" id="IPR001296">
    <property type="entry name" value="Glyco_trans_1"/>
</dbReference>
<dbReference type="SUPFAM" id="SSF53756">
    <property type="entry name" value="UDP-Glycosyltransferase/glycogen phosphorylase"/>
    <property type="match status" value="1"/>
</dbReference>
<dbReference type="EMBL" id="SWLG01000003">
    <property type="protein sequence ID" value="TLS38492.1"/>
    <property type="molecule type" value="Genomic_DNA"/>
</dbReference>
<dbReference type="AlphaFoldDB" id="A0A5R9F481"/>
<organism evidence="4 5">
    <name type="scientific">Exobacillus caeni</name>
    <dbReference type="NCBI Taxonomy" id="2574798"/>
    <lineage>
        <taxon>Bacteria</taxon>
        <taxon>Bacillati</taxon>
        <taxon>Bacillota</taxon>
        <taxon>Bacilli</taxon>
        <taxon>Bacillales</taxon>
        <taxon>Guptibacillaceae</taxon>
        <taxon>Exobacillus</taxon>
    </lineage>
</organism>
<dbReference type="GO" id="GO:0016757">
    <property type="term" value="F:glycosyltransferase activity"/>
    <property type="evidence" value="ECO:0007669"/>
    <property type="project" value="UniProtKB-KW"/>
</dbReference>
<evidence type="ECO:0000313" key="4">
    <source>
        <dbReference type="EMBL" id="TLS38492.1"/>
    </source>
</evidence>
<evidence type="ECO:0000259" key="3">
    <source>
        <dbReference type="Pfam" id="PF00534"/>
    </source>
</evidence>
<dbReference type="Pfam" id="PF00534">
    <property type="entry name" value="Glycos_transf_1"/>
    <property type="match status" value="1"/>
</dbReference>
<comment type="caution">
    <text evidence="4">The sequence shown here is derived from an EMBL/GenBank/DDBJ whole genome shotgun (WGS) entry which is preliminary data.</text>
</comment>
<dbReference type="Gene3D" id="3.40.50.2000">
    <property type="entry name" value="Glycogen Phosphorylase B"/>
    <property type="match status" value="2"/>
</dbReference>
<proteinExistence type="predicted"/>
<feature type="domain" description="Glycosyl transferase family 1" evidence="3">
    <location>
        <begin position="232"/>
        <end position="388"/>
    </location>
</feature>
<dbReference type="RefSeq" id="WP_138123823.1">
    <property type="nucleotide sequence ID" value="NZ_SWLG01000003.1"/>
</dbReference>
<dbReference type="PANTHER" id="PTHR12526">
    <property type="entry name" value="GLYCOSYLTRANSFERASE"/>
    <property type="match status" value="1"/>
</dbReference>
<evidence type="ECO:0000256" key="2">
    <source>
        <dbReference type="ARBA" id="ARBA00022679"/>
    </source>
</evidence>
<keyword evidence="2 4" id="KW-0808">Transferase</keyword>
<evidence type="ECO:0000256" key="1">
    <source>
        <dbReference type="ARBA" id="ARBA00022676"/>
    </source>
</evidence>
<dbReference type="OrthoDB" id="9806653at2"/>
<protein>
    <submittedName>
        <fullName evidence="4">Glycosyltransferase</fullName>
    </submittedName>
</protein>
<keyword evidence="5" id="KW-1185">Reference proteome</keyword>
<gene>
    <name evidence="4" type="ORF">FCL54_04965</name>
</gene>
<sequence>MVQNKPETLILVTHRFPYPPGEEFLANELEYLCQEFETVHIIPINNKDIKMKVQRPLPENVTVHSFFPLNSYGKRVSNFLSDPKAYKWFRKDFKRAKAAGPRGLLVLMNWISAALRVEKYLENTFLKKKKENLVFYSYWMNPGAIALAMLRDRYNVAAVTRAHGGDLYEYRQTPQYLPLQQTVIQKLDKVYLISSDGQKYLASKYKGAAEKLDVSRLGTNKVDNLASKSQDSTLRIISCSYINPVKRIDLLVKALQQCKINIEWRHIGDGDLKEQIQQEAESLPENVKYNFLGGLPNEKVLENYKTEKTDLFINVSSSEGIPVTIMEAFSFGIPVMATNVGGTAELVNNNNGILLEKNISPENLAQKITEFGLLSKEVKEAKGENAYQTWKEMYSASKNYATFAKELKAMGERYER</sequence>
<keyword evidence="1" id="KW-0328">Glycosyltransferase</keyword>
<evidence type="ECO:0000313" key="5">
    <source>
        <dbReference type="Proteomes" id="UP000308230"/>
    </source>
</evidence>
<dbReference type="Proteomes" id="UP000308230">
    <property type="component" value="Unassembled WGS sequence"/>
</dbReference>
<name>A0A5R9F481_9BACL</name>
<dbReference type="PANTHER" id="PTHR12526:SF629">
    <property type="entry name" value="TEICHURONIC ACID BIOSYNTHESIS GLYCOSYLTRANSFERASE TUAH-RELATED"/>
    <property type="match status" value="1"/>
</dbReference>
<accession>A0A5R9F481</accession>
<reference evidence="4 5" key="1">
    <citation type="submission" date="2019-04" db="EMBL/GenBank/DDBJ databases">
        <title>Bacillus caeni sp. nov., a bacterium isolated from mangrove sediment.</title>
        <authorList>
            <person name="Huang H."/>
            <person name="Mo K."/>
            <person name="Hu Y."/>
        </authorList>
    </citation>
    <scope>NUCLEOTIDE SEQUENCE [LARGE SCALE GENOMIC DNA]</scope>
    <source>
        <strain evidence="4 5">HB172195</strain>
    </source>
</reference>